<dbReference type="KEGG" id="qsa:O6P43_030573"/>
<gene>
    <name evidence="5" type="ORF">O6P43_030573</name>
</gene>
<dbReference type="InterPro" id="IPR025110">
    <property type="entry name" value="AMP-bd_C"/>
</dbReference>
<dbReference type="InterPro" id="IPR020845">
    <property type="entry name" value="AMP-binding_CS"/>
</dbReference>
<comment type="similarity">
    <text evidence="1">Belongs to the ATP-dependent AMP-binding enzyme family.</text>
</comment>
<dbReference type="GO" id="GO:0016405">
    <property type="term" value="F:CoA-ligase activity"/>
    <property type="evidence" value="ECO:0007669"/>
    <property type="project" value="TreeGrafter"/>
</dbReference>
<dbReference type="Gene3D" id="3.30.300.30">
    <property type="match status" value="1"/>
</dbReference>
<dbReference type="PANTHER" id="PTHR24096">
    <property type="entry name" value="LONG-CHAIN-FATTY-ACID--COA LIGASE"/>
    <property type="match status" value="1"/>
</dbReference>
<dbReference type="Proteomes" id="UP001163823">
    <property type="component" value="Chromosome 13"/>
</dbReference>
<dbReference type="SUPFAM" id="SSF56801">
    <property type="entry name" value="Acetyl-CoA synthetase-like"/>
    <property type="match status" value="1"/>
</dbReference>
<keyword evidence="6" id="KW-1185">Reference proteome</keyword>
<dbReference type="Pfam" id="PF00501">
    <property type="entry name" value="AMP-binding"/>
    <property type="match status" value="1"/>
</dbReference>
<dbReference type="FunFam" id="3.30.300.30:FF:000007">
    <property type="entry name" value="4-coumarate--CoA ligase 2"/>
    <property type="match status" value="1"/>
</dbReference>
<feature type="domain" description="AMP-dependent synthetase/ligase" evidence="3">
    <location>
        <begin position="63"/>
        <end position="411"/>
    </location>
</feature>
<protein>
    <submittedName>
        <fullName evidence="5">4-coumarate CoA ligase</fullName>
    </submittedName>
</protein>
<reference evidence="5" key="1">
    <citation type="journal article" date="2023" name="Science">
        <title>Elucidation of the pathway for biosynthesis of saponin adjuvants from the soapbark tree.</title>
        <authorList>
            <person name="Reed J."/>
            <person name="Orme A."/>
            <person name="El-Demerdash A."/>
            <person name="Owen C."/>
            <person name="Martin L.B.B."/>
            <person name="Misra R.C."/>
            <person name="Kikuchi S."/>
            <person name="Rejzek M."/>
            <person name="Martin A.C."/>
            <person name="Harkess A."/>
            <person name="Leebens-Mack J."/>
            <person name="Louveau T."/>
            <person name="Stephenson M.J."/>
            <person name="Osbourn A."/>
        </authorList>
    </citation>
    <scope>NUCLEOTIDE SEQUENCE</scope>
    <source>
        <strain evidence="5">S10</strain>
    </source>
</reference>
<dbReference type="InterPro" id="IPR042099">
    <property type="entry name" value="ANL_N_sf"/>
</dbReference>
<evidence type="ECO:0000256" key="2">
    <source>
        <dbReference type="ARBA" id="ARBA00022598"/>
    </source>
</evidence>
<dbReference type="InterPro" id="IPR000873">
    <property type="entry name" value="AMP-dep_synth/lig_dom"/>
</dbReference>
<sequence>MTTNPRANSNHSDSSSIDPRSGFCCNTNIYHSLRSSVSLPSETTPLSIADYVFNLLQSSPPPPTSAALIDSTTGRRITYPEFSHFVKTLAASLQNRLGLSKGDSAFILSPNSYHIPILYLSLFSIGVIVSPSNPASTRPEVSHQIELCKPDIAFTTSESTHKVPSLRFGTVLLDSPEFDSMMTSPTGEFCKITVKQSDTEVIMYSSGTTGPVKGVKLSHRNWISVVAGNHAIREVRSSPAVLLCIVPQFHVYGFGFSLRALAFGQTLVTMKMRRFDLKEMLQAIEALRVTHVALAPPVVMMMAKDVRVMDGYDLSSLEVIRSGGAPLRRSVLDLLSKRFPNLQLAQAYGLTEVTGRVFSAVGREESKLVGATGKLVSNFQAKIVEPETDISLPPLKLGELWLRGPCIMEGYVGDEEATAAIVDKEGWLRTGDLCYFDKEGFLFYVDRIKELIKYKGYQVAPAELEHLLQSHPDILEAAVVPYPDEEAGQVPVTFVVRRFGSHVDELQIKDFVAKQVAPYKRIRRVMFVETLPKNSPGKVLRKELIKLALLNVNSKL</sequence>
<dbReference type="EMBL" id="JARAOO010000013">
    <property type="protein sequence ID" value="KAJ7945522.1"/>
    <property type="molecule type" value="Genomic_DNA"/>
</dbReference>
<evidence type="ECO:0000313" key="5">
    <source>
        <dbReference type="EMBL" id="KAJ7945522.1"/>
    </source>
</evidence>
<accession>A0AAD7P824</accession>
<dbReference type="InterPro" id="IPR045851">
    <property type="entry name" value="AMP-bd_C_sf"/>
</dbReference>
<comment type="caution">
    <text evidence="5">The sequence shown here is derived from an EMBL/GenBank/DDBJ whole genome shotgun (WGS) entry which is preliminary data.</text>
</comment>
<evidence type="ECO:0000259" key="4">
    <source>
        <dbReference type="Pfam" id="PF13193"/>
    </source>
</evidence>
<dbReference type="PANTHER" id="PTHR24096:SF362">
    <property type="entry name" value="4-COUMARATE--COA LIGASE-LIKE 9"/>
    <property type="match status" value="1"/>
</dbReference>
<keyword evidence="2 5" id="KW-0436">Ligase</keyword>
<name>A0AAD7P824_QUISA</name>
<organism evidence="5 6">
    <name type="scientific">Quillaja saponaria</name>
    <name type="common">Soap bark tree</name>
    <dbReference type="NCBI Taxonomy" id="32244"/>
    <lineage>
        <taxon>Eukaryota</taxon>
        <taxon>Viridiplantae</taxon>
        <taxon>Streptophyta</taxon>
        <taxon>Embryophyta</taxon>
        <taxon>Tracheophyta</taxon>
        <taxon>Spermatophyta</taxon>
        <taxon>Magnoliopsida</taxon>
        <taxon>eudicotyledons</taxon>
        <taxon>Gunneridae</taxon>
        <taxon>Pentapetalae</taxon>
        <taxon>rosids</taxon>
        <taxon>fabids</taxon>
        <taxon>Fabales</taxon>
        <taxon>Quillajaceae</taxon>
        <taxon>Quillaja</taxon>
    </lineage>
</organism>
<dbReference type="Pfam" id="PF13193">
    <property type="entry name" value="AMP-binding_C"/>
    <property type="match status" value="1"/>
</dbReference>
<evidence type="ECO:0000256" key="1">
    <source>
        <dbReference type="ARBA" id="ARBA00006432"/>
    </source>
</evidence>
<dbReference type="AlphaFoldDB" id="A0AAD7P824"/>
<evidence type="ECO:0000313" key="6">
    <source>
        <dbReference type="Proteomes" id="UP001163823"/>
    </source>
</evidence>
<dbReference type="Gene3D" id="3.40.50.12780">
    <property type="entry name" value="N-terminal domain of ligase-like"/>
    <property type="match status" value="1"/>
</dbReference>
<dbReference type="CDD" id="cd05904">
    <property type="entry name" value="4CL"/>
    <property type="match status" value="1"/>
</dbReference>
<dbReference type="PROSITE" id="PS00455">
    <property type="entry name" value="AMP_BINDING"/>
    <property type="match status" value="1"/>
</dbReference>
<evidence type="ECO:0000259" key="3">
    <source>
        <dbReference type="Pfam" id="PF00501"/>
    </source>
</evidence>
<feature type="domain" description="AMP-binding enzyme C-terminal" evidence="4">
    <location>
        <begin position="463"/>
        <end position="538"/>
    </location>
</feature>
<proteinExistence type="inferred from homology"/>